<sequence length="224" mass="24685">MNRVEFMETLSRLLQDIPEEDRIDALKYYNDYFDDAGSENEQNVIEELESPEKVAMKIKADREDTYQYYQEDTYGEEKDNKIYQDNGTYDYESQEKKPWTNKWLKLAMIIAIVVIGFPIVIPLGAGILALIAGIVIAVFCLFAAIVIGFAAVVMVGVVLFAAGIGSLFANPGVGLAVLGAGLMVIAIGVIGTVVGVRLCIIVFPGIVRGIVYILRKPFHRKAVA</sequence>
<dbReference type="RefSeq" id="WP_055182580.1">
    <property type="nucleotide sequence ID" value="NZ_CABIWY010000026.1"/>
</dbReference>
<proteinExistence type="predicted"/>
<feature type="transmembrane region" description="Helical" evidence="1">
    <location>
        <begin position="167"/>
        <end position="188"/>
    </location>
</feature>
<name>A0A174EBU4_9FIRM</name>
<keyword evidence="1" id="KW-0812">Transmembrane</keyword>
<keyword evidence="1" id="KW-1133">Transmembrane helix</keyword>
<dbReference type="Pfam" id="PF22564">
    <property type="entry name" value="HAAS"/>
    <property type="match status" value="1"/>
</dbReference>
<keyword evidence="1" id="KW-0472">Membrane</keyword>
<organism evidence="2 3">
    <name type="scientific">Dorea longicatena</name>
    <dbReference type="NCBI Taxonomy" id="88431"/>
    <lineage>
        <taxon>Bacteria</taxon>
        <taxon>Bacillati</taxon>
        <taxon>Bacillota</taxon>
        <taxon>Clostridia</taxon>
        <taxon>Lachnospirales</taxon>
        <taxon>Lachnospiraceae</taxon>
        <taxon>Dorea</taxon>
    </lineage>
</organism>
<evidence type="ECO:0000256" key="1">
    <source>
        <dbReference type="SAM" id="Phobius"/>
    </source>
</evidence>
<feature type="transmembrane region" description="Helical" evidence="1">
    <location>
        <begin position="194"/>
        <end position="214"/>
    </location>
</feature>
<gene>
    <name evidence="2" type="ORF">ERS852423_02961</name>
</gene>
<dbReference type="SUPFAM" id="SSF103473">
    <property type="entry name" value="MFS general substrate transporter"/>
    <property type="match status" value="1"/>
</dbReference>
<reference evidence="2 3" key="1">
    <citation type="submission" date="2015-09" db="EMBL/GenBank/DDBJ databases">
        <authorList>
            <consortium name="Pathogen Informatics"/>
        </authorList>
    </citation>
    <scope>NUCLEOTIDE SEQUENCE [LARGE SCALE GENOMIC DNA]</scope>
    <source>
        <strain evidence="2 3">2789STDY5608866</strain>
    </source>
</reference>
<dbReference type="AlphaFoldDB" id="A0A174EBU4"/>
<dbReference type="Proteomes" id="UP000095439">
    <property type="component" value="Unassembled WGS sequence"/>
</dbReference>
<evidence type="ECO:0000313" key="3">
    <source>
        <dbReference type="Proteomes" id="UP000095439"/>
    </source>
</evidence>
<protein>
    <submittedName>
        <fullName evidence="2">Predicted membrane protein</fullName>
    </submittedName>
</protein>
<feature type="transmembrane region" description="Helical" evidence="1">
    <location>
        <begin position="127"/>
        <end position="160"/>
    </location>
</feature>
<dbReference type="InterPro" id="IPR036259">
    <property type="entry name" value="MFS_trans_sf"/>
</dbReference>
<accession>A0A174EBU4</accession>
<feature type="transmembrane region" description="Helical" evidence="1">
    <location>
        <begin position="103"/>
        <end position="121"/>
    </location>
</feature>
<evidence type="ECO:0000313" key="2">
    <source>
        <dbReference type="EMBL" id="CUO34777.1"/>
    </source>
</evidence>
<dbReference type="EMBL" id="CYYY01000026">
    <property type="protein sequence ID" value="CUO34777.1"/>
    <property type="molecule type" value="Genomic_DNA"/>
</dbReference>